<evidence type="ECO:0000313" key="4">
    <source>
        <dbReference type="Proteomes" id="UP000327000"/>
    </source>
</evidence>
<gene>
    <name evidence="3" type="ORF">FRZ00_10065</name>
</gene>
<sequence length="139" mass="13780">MADTGFPAGVFPAVAFLAPAFSAATFFAGAFSAGAFFTAAFFAAVLPAAARPAEPVVGAAPAAESPPSAGRAPRSADDVASVFPPDVRPPSPRADDLVVSASFAVFTAGCSPTAESRVEVTLPAPLPCALTGVLDTRPD</sequence>
<dbReference type="Proteomes" id="UP000327000">
    <property type="component" value="Unassembled WGS sequence"/>
</dbReference>
<proteinExistence type="predicted"/>
<evidence type="ECO:0000313" key="3">
    <source>
        <dbReference type="EMBL" id="KAB7847700.1"/>
    </source>
</evidence>
<feature type="transmembrane region" description="Helical" evidence="2">
    <location>
        <begin position="20"/>
        <end position="46"/>
    </location>
</feature>
<keyword evidence="4" id="KW-1185">Reference proteome</keyword>
<name>A0A5N5WA18_STRMB</name>
<feature type="compositionally biased region" description="Low complexity" evidence="1">
    <location>
        <begin position="56"/>
        <end position="73"/>
    </location>
</feature>
<dbReference type="AlphaFoldDB" id="A0A5N5WA18"/>
<feature type="region of interest" description="Disordered" evidence="1">
    <location>
        <begin position="56"/>
        <end position="94"/>
    </location>
</feature>
<dbReference type="EMBL" id="VOKX01000015">
    <property type="protein sequence ID" value="KAB7847700.1"/>
    <property type="molecule type" value="Genomic_DNA"/>
</dbReference>
<accession>A0A5N5WA18</accession>
<comment type="caution">
    <text evidence="3">The sequence shown here is derived from an EMBL/GenBank/DDBJ whole genome shotgun (WGS) entry which is preliminary data.</text>
</comment>
<keyword evidence="2" id="KW-0472">Membrane</keyword>
<evidence type="ECO:0000256" key="2">
    <source>
        <dbReference type="SAM" id="Phobius"/>
    </source>
</evidence>
<organism evidence="3 4">
    <name type="scientific">Streptomyces mobaraensis</name>
    <name type="common">Streptoverticillium mobaraense</name>
    <dbReference type="NCBI Taxonomy" id="35621"/>
    <lineage>
        <taxon>Bacteria</taxon>
        <taxon>Bacillati</taxon>
        <taxon>Actinomycetota</taxon>
        <taxon>Actinomycetes</taxon>
        <taxon>Kitasatosporales</taxon>
        <taxon>Streptomycetaceae</taxon>
        <taxon>Streptomyces</taxon>
    </lineage>
</organism>
<protein>
    <submittedName>
        <fullName evidence="3">Uncharacterized protein</fullName>
    </submittedName>
</protein>
<keyword evidence="2" id="KW-0812">Transmembrane</keyword>
<keyword evidence="2" id="KW-1133">Transmembrane helix</keyword>
<evidence type="ECO:0000256" key="1">
    <source>
        <dbReference type="SAM" id="MobiDB-lite"/>
    </source>
</evidence>
<reference evidence="3 4" key="1">
    <citation type="journal article" date="2019" name="Microb. Cell Fact.">
        <title>Exploring novel herbicidin analogues by transcriptional regulator overexpression and MS/MS molecular networking.</title>
        <authorList>
            <person name="Shi Y."/>
            <person name="Gu R."/>
            <person name="Li Y."/>
            <person name="Wang X."/>
            <person name="Ren W."/>
            <person name="Li X."/>
            <person name="Wang L."/>
            <person name="Xie Y."/>
            <person name="Hong B."/>
        </authorList>
    </citation>
    <scope>NUCLEOTIDE SEQUENCE [LARGE SCALE GENOMIC DNA]</scope>
    <source>
        <strain evidence="3 4">US-43</strain>
    </source>
</reference>